<keyword evidence="6" id="KW-0406">Ion transport</keyword>
<dbReference type="Gene3D" id="3.30.70.1350">
    <property type="entry name" value="Cation efflux protein, cytoplasmic domain"/>
    <property type="match status" value="1"/>
</dbReference>
<evidence type="ECO:0000256" key="1">
    <source>
        <dbReference type="ARBA" id="ARBA00004141"/>
    </source>
</evidence>
<feature type="transmembrane region" description="Helical" evidence="8">
    <location>
        <begin position="144"/>
        <end position="167"/>
    </location>
</feature>
<comment type="caution">
    <text evidence="11">The sequence shown here is derived from an EMBL/GenBank/DDBJ whole genome shotgun (WGS) entry which is preliminary data.</text>
</comment>
<evidence type="ECO:0000256" key="3">
    <source>
        <dbReference type="ARBA" id="ARBA00022448"/>
    </source>
</evidence>
<evidence type="ECO:0000256" key="6">
    <source>
        <dbReference type="ARBA" id="ARBA00023065"/>
    </source>
</evidence>
<dbReference type="PATRIC" id="fig|1335616.4.peg.1640"/>
<keyword evidence="4 8" id="KW-0812">Transmembrane</keyword>
<dbReference type="Gene3D" id="1.20.1510.10">
    <property type="entry name" value="Cation efflux protein transmembrane domain"/>
    <property type="match status" value="1"/>
</dbReference>
<dbReference type="GO" id="GO:0005886">
    <property type="term" value="C:plasma membrane"/>
    <property type="evidence" value="ECO:0007669"/>
    <property type="project" value="TreeGrafter"/>
</dbReference>
<dbReference type="InterPro" id="IPR027469">
    <property type="entry name" value="Cation_efflux_TMD_sf"/>
</dbReference>
<dbReference type="AlphaFoldDB" id="A0A0D0YU55"/>
<dbReference type="Pfam" id="PF16916">
    <property type="entry name" value="ZT_dimer"/>
    <property type="match status" value="1"/>
</dbReference>
<dbReference type="InterPro" id="IPR050681">
    <property type="entry name" value="CDF/SLC30A"/>
</dbReference>
<evidence type="ECO:0000256" key="5">
    <source>
        <dbReference type="ARBA" id="ARBA00022989"/>
    </source>
</evidence>
<comment type="subcellular location">
    <subcellularLocation>
        <location evidence="1">Membrane</location>
        <topology evidence="1">Multi-pass membrane protein</topology>
    </subcellularLocation>
</comment>
<evidence type="ECO:0000313" key="12">
    <source>
        <dbReference type="Proteomes" id="UP000032279"/>
    </source>
</evidence>
<feature type="domain" description="Cation efflux protein cytoplasmic" evidence="10">
    <location>
        <begin position="206"/>
        <end position="280"/>
    </location>
</feature>
<evidence type="ECO:0000313" key="11">
    <source>
        <dbReference type="EMBL" id="KIS02804.1"/>
    </source>
</evidence>
<evidence type="ECO:0000259" key="9">
    <source>
        <dbReference type="Pfam" id="PF01545"/>
    </source>
</evidence>
<evidence type="ECO:0000259" key="10">
    <source>
        <dbReference type="Pfam" id="PF16916"/>
    </source>
</evidence>
<feature type="transmembrane region" description="Helical" evidence="8">
    <location>
        <begin position="81"/>
        <end position="101"/>
    </location>
</feature>
<dbReference type="SUPFAM" id="SSF160240">
    <property type="entry name" value="Cation efflux protein cytoplasmic domain-like"/>
    <property type="match status" value="1"/>
</dbReference>
<sequence length="297" mass="32561">MHSKLITSRRFLAVTLLNILITVVEIIGGLLSGSLALLSDAIHNLGDSLSIVMGFCAQVIGSRPENAKRTFGYRRAEILAALLNGLLLVIISVFLVVEAVQRFNHPQPIDGPIMLVVAIIGLIANLVSAVLLHSGSTSSLNIKATYLHVLSDALSSIGVIIGGIVITFTEITWIDPLITIIVAIYICYKAWPIIHKTLSILMQSSPDIDYPAIKHDIVAIDGVVSVHHVHAWMIDEQRIIFSAHINLPDIQLSEVEPIYLEIEKLLHTKYNIGHVTIQAEVERGLDEELFNTPADKE</sequence>
<dbReference type="SUPFAM" id="SSF161111">
    <property type="entry name" value="Cation efflux protein transmembrane domain-like"/>
    <property type="match status" value="1"/>
</dbReference>
<accession>A0A0D0YU55</accession>
<dbReference type="InterPro" id="IPR058533">
    <property type="entry name" value="Cation_efflux_TM"/>
</dbReference>
<dbReference type="InterPro" id="IPR027470">
    <property type="entry name" value="Cation_efflux_CTD"/>
</dbReference>
<dbReference type="OrthoDB" id="9809646at2"/>
<dbReference type="InterPro" id="IPR002524">
    <property type="entry name" value="Cation_efflux"/>
</dbReference>
<dbReference type="PANTHER" id="PTHR11562">
    <property type="entry name" value="CATION EFFLUX PROTEIN/ ZINC TRANSPORTER"/>
    <property type="match status" value="1"/>
</dbReference>
<feature type="transmembrane region" description="Helical" evidence="8">
    <location>
        <begin position="173"/>
        <end position="191"/>
    </location>
</feature>
<proteinExistence type="inferred from homology"/>
<reference evidence="11 12" key="1">
    <citation type="submission" date="2013-08" db="EMBL/GenBank/DDBJ databases">
        <title>Lactobacillus wasatchii sp. WDC04, a late gas producing bacteria isolated from aged chedder cheese.</title>
        <authorList>
            <person name="Oberg C.J."/>
            <person name="Culumber M."/>
            <person name="McMahon D.J."/>
            <person name="Broadbent J.R."/>
            <person name="Oberg T.S."/>
            <person name="Ortaki F."/>
        </authorList>
    </citation>
    <scope>NUCLEOTIDE SEQUENCE [LARGE SCALE GENOMIC DNA]</scope>
    <source>
        <strain evidence="11 12">WDC04</strain>
    </source>
</reference>
<dbReference type="RefSeq" id="WP_044011331.1">
    <property type="nucleotide sequence ID" value="NZ_AWTT01000047.1"/>
</dbReference>
<evidence type="ECO:0000256" key="4">
    <source>
        <dbReference type="ARBA" id="ARBA00022692"/>
    </source>
</evidence>
<evidence type="ECO:0000256" key="2">
    <source>
        <dbReference type="ARBA" id="ARBA00008873"/>
    </source>
</evidence>
<comment type="similarity">
    <text evidence="2">Belongs to the cation diffusion facilitator (CDF) transporter (TC 2.A.4) family. SLC30A subfamily.</text>
</comment>
<feature type="transmembrane region" description="Helical" evidence="8">
    <location>
        <begin position="12"/>
        <end position="35"/>
    </location>
</feature>
<feature type="transmembrane region" description="Helical" evidence="8">
    <location>
        <begin position="113"/>
        <end position="132"/>
    </location>
</feature>
<protein>
    <submittedName>
        <fullName evidence="11">Cobalt-zinc-cadmium resistance protein CzcD</fullName>
    </submittedName>
</protein>
<keyword evidence="7 8" id="KW-0472">Membrane</keyword>
<dbReference type="Proteomes" id="UP000032279">
    <property type="component" value="Unassembled WGS sequence"/>
</dbReference>
<dbReference type="NCBIfam" id="TIGR01297">
    <property type="entry name" value="CDF"/>
    <property type="match status" value="1"/>
</dbReference>
<evidence type="ECO:0000256" key="7">
    <source>
        <dbReference type="ARBA" id="ARBA00023136"/>
    </source>
</evidence>
<keyword evidence="3" id="KW-0813">Transport</keyword>
<dbReference type="Pfam" id="PF01545">
    <property type="entry name" value="Cation_efflux"/>
    <property type="match status" value="1"/>
</dbReference>
<dbReference type="STRING" id="1335616.WDC_1635"/>
<dbReference type="InterPro" id="IPR036837">
    <property type="entry name" value="Cation_efflux_CTD_sf"/>
</dbReference>
<feature type="domain" description="Cation efflux protein transmembrane" evidence="9">
    <location>
        <begin position="13"/>
        <end position="202"/>
    </location>
</feature>
<dbReference type="EMBL" id="AWTT01000047">
    <property type="protein sequence ID" value="KIS02804.1"/>
    <property type="molecule type" value="Genomic_DNA"/>
</dbReference>
<keyword evidence="5 8" id="KW-1133">Transmembrane helix</keyword>
<name>A0A0D0YU55_9LACO</name>
<dbReference type="PANTHER" id="PTHR11562:SF17">
    <property type="entry name" value="RE54080P-RELATED"/>
    <property type="match status" value="1"/>
</dbReference>
<evidence type="ECO:0000256" key="8">
    <source>
        <dbReference type="SAM" id="Phobius"/>
    </source>
</evidence>
<feature type="transmembrane region" description="Helical" evidence="8">
    <location>
        <begin position="41"/>
        <end position="60"/>
    </location>
</feature>
<dbReference type="GO" id="GO:0005385">
    <property type="term" value="F:zinc ion transmembrane transporter activity"/>
    <property type="evidence" value="ECO:0007669"/>
    <property type="project" value="TreeGrafter"/>
</dbReference>
<gene>
    <name evidence="11" type="primary">czcD</name>
    <name evidence="11" type="ORF">WDC_1635</name>
</gene>
<keyword evidence="12" id="KW-1185">Reference proteome</keyword>
<organism evidence="11 12">
    <name type="scientific">Paucilactobacillus wasatchensis</name>
    <dbReference type="NCBI Taxonomy" id="1335616"/>
    <lineage>
        <taxon>Bacteria</taxon>
        <taxon>Bacillati</taxon>
        <taxon>Bacillota</taxon>
        <taxon>Bacilli</taxon>
        <taxon>Lactobacillales</taxon>
        <taxon>Lactobacillaceae</taxon>
        <taxon>Paucilactobacillus</taxon>
    </lineage>
</organism>